<proteinExistence type="predicted"/>
<evidence type="ECO:0000313" key="2">
    <source>
        <dbReference type="Proteomes" id="UP000594638"/>
    </source>
</evidence>
<reference evidence="1 2" key="1">
    <citation type="submission" date="2019-12" db="EMBL/GenBank/DDBJ databases">
        <authorList>
            <person name="Alioto T."/>
            <person name="Alioto T."/>
            <person name="Gomez Garrido J."/>
        </authorList>
    </citation>
    <scope>NUCLEOTIDE SEQUENCE [LARGE SCALE GENOMIC DNA]</scope>
</reference>
<dbReference type="EMBL" id="CACTIH010007553">
    <property type="protein sequence ID" value="CAA3015455.1"/>
    <property type="molecule type" value="Genomic_DNA"/>
</dbReference>
<organism evidence="1 2">
    <name type="scientific">Olea europaea subsp. europaea</name>
    <dbReference type="NCBI Taxonomy" id="158383"/>
    <lineage>
        <taxon>Eukaryota</taxon>
        <taxon>Viridiplantae</taxon>
        <taxon>Streptophyta</taxon>
        <taxon>Embryophyta</taxon>
        <taxon>Tracheophyta</taxon>
        <taxon>Spermatophyta</taxon>
        <taxon>Magnoliopsida</taxon>
        <taxon>eudicotyledons</taxon>
        <taxon>Gunneridae</taxon>
        <taxon>Pentapetalae</taxon>
        <taxon>asterids</taxon>
        <taxon>lamiids</taxon>
        <taxon>Lamiales</taxon>
        <taxon>Oleaceae</taxon>
        <taxon>Oleeae</taxon>
        <taxon>Olea</taxon>
    </lineage>
</organism>
<evidence type="ECO:0000313" key="1">
    <source>
        <dbReference type="EMBL" id="CAA3015455.1"/>
    </source>
</evidence>
<dbReference type="Gramene" id="OE9A041384T1">
    <property type="protein sequence ID" value="OE9A041384C1"/>
    <property type="gene ID" value="OE9A041384"/>
</dbReference>
<dbReference type="AlphaFoldDB" id="A0A8S0UBA4"/>
<protein>
    <submittedName>
        <fullName evidence="1">Uncharacterized protein</fullName>
    </submittedName>
</protein>
<dbReference type="Proteomes" id="UP000594638">
    <property type="component" value="Unassembled WGS sequence"/>
</dbReference>
<sequence>MSGRAWQPCLAILDRRWLHTDSQAREEQLRNSPYTRIKLLHEDPVPDHRVVIKYSGGSAPPILHRQERRDVERKWVWGKLFGGGGELGVTNIECLDLANLAEFFKYILIKILEMLLDLLQIFPIVVHIGENECGEIVVRFWRWEQQSPWRQLPILKLVLEFHLSSKIHFTKCKRNVIEEKRYLRTLLTHTYQNLC</sequence>
<comment type="caution">
    <text evidence="1">The sequence shown here is derived from an EMBL/GenBank/DDBJ whole genome shotgun (WGS) entry which is preliminary data.</text>
</comment>
<name>A0A8S0UBA4_OLEEU</name>
<accession>A0A8S0UBA4</accession>
<keyword evidence="2" id="KW-1185">Reference proteome</keyword>
<gene>
    <name evidence="1" type="ORF">OLEA9_A041384</name>
</gene>